<evidence type="ECO:0000256" key="1">
    <source>
        <dbReference type="SAM" id="SignalP"/>
    </source>
</evidence>
<proteinExistence type="predicted"/>
<comment type="caution">
    <text evidence="2">The sequence shown here is derived from an EMBL/GenBank/DDBJ whole genome shotgun (WGS) entry which is preliminary data.</text>
</comment>
<organism evidence="2 3">
    <name type="scientific">Rhodobacter flavimaris</name>
    <dbReference type="NCBI Taxonomy" id="2907145"/>
    <lineage>
        <taxon>Bacteria</taxon>
        <taxon>Pseudomonadati</taxon>
        <taxon>Pseudomonadota</taxon>
        <taxon>Alphaproteobacteria</taxon>
        <taxon>Rhodobacterales</taxon>
        <taxon>Rhodobacter group</taxon>
        <taxon>Rhodobacter</taxon>
    </lineage>
</organism>
<dbReference type="Proteomes" id="UP001521181">
    <property type="component" value="Unassembled WGS sequence"/>
</dbReference>
<accession>A0ABS8YSB4</accession>
<feature type="chain" id="PRO_5046151921" evidence="1">
    <location>
        <begin position="20"/>
        <end position="146"/>
    </location>
</feature>
<protein>
    <submittedName>
        <fullName evidence="2">Uncharacterized protein</fullName>
    </submittedName>
</protein>
<gene>
    <name evidence="2" type="ORF">LZA78_01550</name>
</gene>
<evidence type="ECO:0000313" key="3">
    <source>
        <dbReference type="Proteomes" id="UP001521181"/>
    </source>
</evidence>
<sequence length="146" mass="14464">MRFLASILSIYAISAGMGAASVAFDPASVAVACGSEDCPAAVADSFTALSDSGSDQARIDEFVAALAGELLLLAQDKPKLSAQISEALELAARHATPGSALARDVTLLAQLIADGHASSLSLTAFNGAAQPLSNSAPTGGTNGSDS</sequence>
<feature type="signal peptide" evidence="1">
    <location>
        <begin position="1"/>
        <end position="19"/>
    </location>
</feature>
<name>A0ABS8YSB4_9RHOB</name>
<keyword evidence="3" id="KW-1185">Reference proteome</keyword>
<keyword evidence="1" id="KW-0732">Signal</keyword>
<dbReference type="EMBL" id="JAJUOS010000001">
    <property type="protein sequence ID" value="MCE5972175.1"/>
    <property type="molecule type" value="Genomic_DNA"/>
</dbReference>
<reference evidence="2 3" key="1">
    <citation type="submission" date="2021-12" db="EMBL/GenBank/DDBJ databases">
        <title>Sinirhodobacter sp. WL0062 is a bacterium isolated from seawater.</title>
        <authorList>
            <person name="Wang L."/>
            <person name="He W."/>
            <person name="Zhang D.-F."/>
        </authorList>
    </citation>
    <scope>NUCLEOTIDE SEQUENCE [LARGE SCALE GENOMIC DNA]</scope>
    <source>
        <strain evidence="2 3">WL0062</strain>
    </source>
</reference>
<evidence type="ECO:0000313" key="2">
    <source>
        <dbReference type="EMBL" id="MCE5972175.1"/>
    </source>
</evidence>
<dbReference type="RefSeq" id="WP_233675188.1">
    <property type="nucleotide sequence ID" value="NZ_JAJUOS010000001.1"/>
</dbReference>